<dbReference type="SUPFAM" id="SSF53613">
    <property type="entry name" value="Ribokinase-like"/>
    <property type="match status" value="1"/>
</dbReference>
<feature type="domain" description="Carbohydrate kinase PfkB" evidence="3">
    <location>
        <begin position="41"/>
        <end position="295"/>
    </location>
</feature>
<dbReference type="GO" id="GO:0016301">
    <property type="term" value="F:kinase activity"/>
    <property type="evidence" value="ECO:0007669"/>
    <property type="project" value="UniProtKB-KW"/>
</dbReference>
<dbReference type="EMBL" id="CP019697">
    <property type="protein sequence ID" value="AQS51307.1"/>
    <property type="molecule type" value="Genomic_DNA"/>
</dbReference>
<reference evidence="4 5" key="1">
    <citation type="submission" date="2017-01" db="EMBL/GenBank/DDBJ databases">
        <title>Complete Genome Sequence of Paenalcaligenes hominis, Isolated from a paraplegic Patient with neurogenic bladder.</title>
        <authorList>
            <person name="Mukhopadhyay R."/>
            <person name="Joaquin J."/>
            <person name="Hogue R."/>
            <person name="Kilaru A."/>
            <person name="Jospin G."/>
            <person name="Mars K."/>
            <person name="Eisen J.A."/>
            <person name="Chaturvedi V."/>
        </authorList>
    </citation>
    <scope>NUCLEOTIDE SEQUENCE [LARGE SCALE GENOMIC DNA]</scope>
    <source>
        <strain evidence="4 5">15S00501</strain>
    </source>
</reference>
<evidence type="ECO:0000256" key="2">
    <source>
        <dbReference type="ARBA" id="ARBA00022777"/>
    </source>
</evidence>
<keyword evidence="2 4" id="KW-0418">Kinase</keyword>
<dbReference type="STRING" id="643674.PAEH1_06610"/>
<proteinExistence type="predicted"/>
<evidence type="ECO:0000259" key="3">
    <source>
        <dbReference type="Pfam" id="PF00294"/>
    </source>
</evidence>
<dbReference type="InterPro" id="IPR029056">
    <property type="entry name" value="Ribokinase-like"/>
</dbReference>
<evidence type="ECO:0000313" key="5">
    <source>
        <dbReference type="Proteomes" id="UP000189369"/>
    </source>
</evidence>
<name>A0A1U9JZW1_9BURK</name>
<organism evidence="4 5">
    <name type="scientific">Paenalcaligenes hominis</name>
    <dbReference type="NCBI Taxonomy" id="643674"/>
    <lineage>
        <taxon>Bacteria</taxon>
        <taxon>Pseudomonadati</taxon>
        <taxon>Pseudomonadota</taxon>
        <taxon>Betaproteobacteria</taxon>
        <taxon>Burkholderiales</taxon>
        <taxon>Alcaligenaceae</taxon>
        <taxon>Paenalcaligenes</taxon>
    </lineage>
</organism>
<dbReference type="PANTHER" id="PTHR10584">
    <property type="entry name" value="SUGAR KINASE"/>
    <property type="match status" value="1"/>
</dbReference>
<evidence type="ECO:0000313" key="4">
    <source>
        <dbReference type="EMBL" id="AQS51307.1"/>
    </source>
</evidence>
<dbReference type="KEGG" id="phn:PAEH1_06610"/>
<dbReference type="Proteomes" id="UP000189369">
    <property type="component" value="Chromosome"/>
</dbReference>
<dbReference type="CDD" id="cd01942">
    <property type="entry name" value="ribokinase_group_A"/>
    <property type="match status" value="1"/>
</dbReference>
<dbReference type="InterPro" id="IPR002173">
    <property type="entry name" value="Carboh/pur_kinase_PfkB_CS"/>
</dbReference>
<gene>
    <name evidence="4" type="ORF">PAEH1_06610</name>
</gene>
<accession>A0A1U9JZW1</accession>
<dbReference type="Gene3D" id="3.40.1190.20">
    <property type="match status" value="1"/>
</dbReference>
<dbReference type="Pfam" id="PF00294">
    <property type="entry name" value="PfkB"/>
    <property type="match status" value="1"/>
</dbReference>
<sequence length="313" mass="33668">MSKRILVCGSVAFDYIAVFEGNFKDHILIDKERSLSVSFFTPSLNKFYGGCAGNIAYNLNLLGSHAVPVVTLGSDGTDYLQRFHELGIDTSAVKVLDDYLSAQCFITTDLESNQVTSFHPGAMIKSADNDITGMEAVYGIVAPDAKEAMFAHAERLHAQGIPFIFDLGQAMPLFEKEDLERMIDMCTILTSNDYEASVISQRVGADLPSLAAQVQALIVTEGEKGATLYTEGQTHAIAALPAAEVVDPTGCGDAHRAGLLHGLTQGWSIYESACLGSVMGGIKIAYQGTQTHAPTKQDIQQLLAKHYGVNKTI</sequence>
<dbReference type="InterPro" id="IPR011611">
    <property type="entry name" value="PfkB_dom"/>
</dbReference>
<dbReference type="PROSITE" id="PS00583">
    <property type="entry name" value="PFKB_KINASES_1"/>
    <property type="match status" value="1"/>
</dbReference>
<protein>
    <submittedName>
        <fullName evidence="4">Carbohydrate kinase family protein</fullName>
    </submittedName>
</protein>
<evidence type="ECO:0000256" key="1">
    <source>
        <dbReference type="ARBA" id="ARBA00022679"/>
    </source>
</evidence>
<dbReference type="OrthoDB" id="9779730at2"/>
<dbReference type="PANTHER" id="PTHR10584:SF166">
    <property type="entry name" value="RIBOKINASE"/>
    <property type="match status" value="1"/>
</dbReference>
<keyword evidence="1" id="KW-0808">Transferase</keyword>
<dbReference type="AlphaFoldDB" id="A0A1U9JZW1"/>